<dbReference type="Proteomes" id="UP001608902">
    <property type="component" value="Unassembled WGS sequence"/>
</dbReference>
<reference evidence="2 3" key="1">
    <citation type="submission" date="2024-08" db="EMBL/GenBank/DDBJ databases">
        <title>Gnathostoma spinigerum genome.</title>
        <authorList>
            <person name="Gonzalez-Bertolin B."/>
            <person name="Monzon S."/>
            <person name="Zaballos A."/>
            <person name="Jimenez P."/>
            <person name="Dekumyoy P."/>
            <person name="Varona S."/>
            <person name="Cuesta I."/>
            <person name="Sumanam S."/>
            <person name="Adisakwattana P."/>
            <person name="Gasser R.B."/>
            <person name="Hernandez-Gonzalez A."/>
            <person name="Young N.D."/>
            <person name="Perteguer M.J."/>
        </authorList>
    </citation>
    <scope>NUCLEOTIDE SEQUENCE [LARGE SCALE GENOMIC DNA]</scope>
    <source>
        <strain evidence="2">AL3</strain>
        <tissue evidence="2">Liver</tissue>
    </source>
</reference>
<comment type="caution">
    <text evidence="2">The sequence shown here is derived from an EMBL/GenBank/DDBJ whole genome shotgun (WGS) entry which is preliminary data.</text>
</comment>
<feature type="region of interest" description="Disordered" evidence="1">
    <location>
        <begin position="42"/>
        <end position="99"/>
    </location>
</feature>
<keyword evidence="3" id="KW-1185">Reference proteome</keyword>
<proteinExistence type="predicted"/>
<evidence type="ECO:0000313" key="3">
    <source>
        <dbReference type="Proteomes" id="UP001608902"/>
    </source>
</evidence>
<evidence type="ECO:0000256" key="1">
    <source>
        <dbReference type="SAM" id="MobiDB-lite"/>
    </source>
</evidence>
<name>A0ABD6ETW4_9BILA</name>
<feature type="compositionally biased region" description="Basic and acidic residues" evidence="1">
    <location>
        <begin position="148"/>
        <end position="167"/>
    </location>
</feature>
<feature type="region of interest" description="Disordered" evidence="1">
    <location>
        <begin position="148"/>
        <end position="207"/>
    </location>
</feature>
<gene>
    <name evidence="2" type="ORF">AB6A40_010123</name>
</gene>
<sequence>MQTYDIGNDENICCMHHQVSIYISAPVIRPYGRDAKYSGYRTIDDDEPPLPLPSESIPTSKTTPNREKVAVDNHTYSTPTDNITPTATDTTRTNHGYGNPMFGRVPPNGSTNMVVSTQQTYSTDRHGGRHDSDHDDRNVRHDVMVAQRSDAERSGDTGIDTTHRFGDNHFTNSRASALRGDPDNRSSSKSGSVITVREGPTFRNLPPGFTRETFSEKFEENYKIEGPTIGRNHFESRELL</sequence>
<evidence type="ECO:0000313" key="2">
    <source>
        <dbReference type="EMBL" id="MFH4983414.1"/>
    </source>
</evidence>
<accession>A0ABD6ETW4</accession>
<dbReference type="EMBL" id="JBGFUD010012187">
    <property type="protein sequence ID" value="MFH4983414.1"/>
    <property type="molecule type" value="Genomic_DNA"/>
</dbReference>
<dbReference type="AlphaFoldDB" id="A0ABD6ETW4"/>
<protein>
    <submittedName>
        <fullName evidence="2">Uncharacterized protein</fullName>
    </submittedName>
</protein>
<organism evidence="2 3">
    <name type="scientific">Gnathostoma spinigerum</name>
    <dbReference type="NCBI Taxonomy" id="75299"/>
    <lineage>
        <taxon>Eukaryota</taxon>
        <taxon>Metazoa</taxon>
        <taxon>Ecdysozoa</taxon>
        <taxon>Nematoda</taxon>
        <taxon>Chromadorea</taxon>
        <taxon>Rhabditida</taxon>
        <taxon>Spirurina</taxon>
        <taxon>Gnathostomatomorpha</taxon>
        <taxon>Gnathostomatoidea</taxon>
        <taxon>Gnathostomatidae</taxon>
        <taxon>Gnathostoma</taxon>
    </lineage>
</organism>
<feature type="compositionally biased region" description="Low complexity" evidence="1">
    <location>
        <begin position="78"/>
        <end position="94"/>
    </location>
</feature>